<dbReference type="InterPro" id="IPR000073">
    <property type="entry name" value="AB_hydrolase_1"/>
</dbReference>
<keyword evidence="3" id="KW-1185">Reference proteome</keyword>
<dbReference type="InterPro" id="IPR051340">
    <property type="entry name" value="Haloalkane_dehalogenase"/>
</dbReference>
<dbReference type="Proteomes" id="UP001596036">
    <property type="component" value="Unassembled WGS sequence"/>
</dbReference>
<evidence type="ECO:0000313" key="2">
    <source>
        <dbReference type="EMBL" id="MFC5570687.1"/>
    </source>
</evidence>
<evidence type="ECO:0000259" key="1">
    <source>
        <dbReference type="Pfam" id="PF00561"/>
    </source>
</evidence>
<comment type="caution">
    <text evidence="2">The sequence shown here is derived from an EMBL/GenBank/DDBJ whole genome shotgun (WGS) entry which is preliminary data.</text>
</comment>
<dbReference type="EMBL" id="JBHSNM010000003">
    <property type="protein sequence ID" value="MFC5570687.1"/>
    <property type="molecule type" value="Genomic_DNA"/>
</dbReference>
<feature type="domain" description="AB hydrolase-1" evidence="1">
    <location>
        <begin position="33"/>
        <end position="278"/>
    </location>
</feature>
<dbReference type="Gene3D" id="3.40.50.1820">
    <property type="entry name" value="alpha/beta hydrolase"/>
    <property type="match status" value="1"/>
</dbReference>
<proteinExistence type="predicted"/>
<sequence>MSAINALPVVRHRHVDIDGVRVFYREAGPQDAPTLLLLHGFPASSHQFRRLMDALGTRYRLVAPDYPGFGHSDAPRPASEGGTFDYRFDELAEVIAKFCDALQLQRFFLYMFDFGGPVGMRLAERFPQRIAGIVVQNANAYEEGLSPMARALVALQPGEAAERELGQLLTLEMTRNQYLGGAGDPAHIAPDGWTLDQHFLDQPGRKQMQRDLALDYRSNVARYPVWQAWLREHRPPALVLWGRNDAFFPEPGAHAYRRDLPDAEVHVLDSGHFALEEEAPRIAMLIDDFISRVGQR</sequence>
<dbReference type="PRINTS" id="PR00111">
    <property type="entry name" value="ABHYDROLASE"/>
</dbReference>
<evidence type="ECO:0000313" key="3">
    <source>
        <dbReference type="Proteomes" id="UP001596036"/>
    </source>
</evidence>
<dbReference type="InterPro" id="IPR029058">
    <property type="entry name" value="AB_hydrolase_fold"/>
</dbReference>
<dbReference type="GO" id="GO:0016787">
    <property type="term" value="F:hydrolase activity"/>
    <property type="evidence" value="ECO:0007669"/>
    <property type="project" value="UniProtKB-KW"/>
</dbReference>
<name>A0ABW0SPZ7_9GAMM</name>
<dbReference type="PANTHER" id="PTHR42977:SF1">
    <property type="entry name" value="BLR6576 PROTEIN"/>
    <property type="match status" value="1"/>
</dbReference>
<dbReference type="SUPFAM" id="SSF53474">
    <property type="entry name" value="alpha/beta-Hydrolases"/>
    <property type="match status" value="1"/>
</dbReference>
<accession>A0ABW0SPZ7</accession>
<dbReference type="RefSeq" id="WP_386755129.1">
    <property type="nucleotide sequence ID" value="NZ_JBHSNM010000003.1"/>
</dbReference>
<reference evidence="3" key="1">
    <citation type="journal article" date="2019" name="Int. J. Syst. Evol. Microbiol.">
        <title>The Global Catalogue of Microorganisms (GCM) 10K type strain sequencing project: providing services to taxonomists for standard genome sequencing and annotation.</title>
        <authorList>
            <consortium name="The Broad Institute Genomics Platform"/>
            <consortium name="The Broad Institute Genome Sequencing Center for Infectious Disease"/>
            <person name="Wu L."/>
            <person name="Ma J."/>
        </authorList>
    </citation>
    <scope>NUCLEOTIDE SEQUENCE [LARGE SCALE GENOMIC DNA]</scope>
    <source>
        <strain evidence="3">KACC 11407</strain>
    </source>
</reference>
<dbReference type="Pfam" id="PF00561">
    <property type="entry name" value="Abhydrolase_1"/>
    <property type="match status" value="1"/>
</dbReference>
<protein>
    <submittedName>
        <fullName evidence="2">Alpha/beta fold hydrolase</fullName>
    </submittedName>
</protein>
<organism evidence="2 3">
    <name type="scientific">Lysobacter yangpyeongensis</name>
    <dbReference type="NCBI Taxonomy" id="346182"/>
    <lineage>
        <taxon>Bacteria</taxon>
        <taxon>Pseudomonadati</taxon>
        <taxon>Pseudomonadota</taxon>
        <taxon>Gammaproteobacteria</taxon>
        <taxon>Lysobacterales</taxon>
        <taxon>Lysobacteraceae</taxon>
        <taxon>Lysobacter</taxon>
    </lineage>
</organism>
<gene>
    <name evidence="2" type="ORF">ACFPN1_11505</name>
</gene>
<dbReference type="PANTHER" id="PTHR42977">
    <property type="entry name" value="HYDROLASE-RELATED"/>
    <property type="match status" value="1"/>
</dbReference>
<keyword evidence="2" id="KW-0378">Hydrolase</keyword>